<keyword evidence="14" id="KW-0812">Transmembrane</keyword>
<accession>A0AAN9GDL9</accession>
<dbReference type="PANTHER" id="PTHR19443:SF16">
    <property type="entry name" value="HEXOKINASE TYPE 1-RELATED"/>
    <property type="match status" value="1"/>
</dbReference>
<feature type="compositionally biased region" description="Low complexity" evidence="13">
    <location>
        <begin position="717"/>
        <end position="735"/>
    </location>
</feature>
<evidence type="ECO:0000256" key="3">
    <source>
        <dbReference type="ARBA" id="ARBA00009225"/>
    </source>
</evidence>
<feature type="chain" id="PRO_5043020410" description="hexokinase" evidence="15">
    <location>
        <begin position="24"/>
        <end position="735"/>
    </location>
</feature>
<dbReference type="EMBL" id="JBAMIC010000007">
    <property type="protein sequence ID" value="KAK7105153.1"/>
    <property type="molecule type" value="Genomic_DNA"/>
</dbReference>
<dbReference type="PROSITE" id="PS50835">
    <property type="entry name" value="IG_LIKE"/>
    <property type="match status" value="1"/>
</dbReference>
<organism evidence="17 18">
    <name type="scientific">Littorina saxatilis</name>
    <dbReference type="NCBI Taxonomy" id="31220"/>
    <lineage>
        <taxon>Eukaryota</taxon>
        <taxon>Metazoa</taxon>
        <taxon>Spiralia</taxon>
        <taxon>Lophotrochozoa</taxon>
        <taxon>Mollusca</taxon>
        <taxon>Gastropoda</taxon>
        <taxon>Caenogastropoda</taxon>
        <taxon>Littorinimorpha</taxon>
        <taxon>Littorinoidea</taxon>
        <taxon>Littorinidae</taxon>
        <taxon>Littorina</taxon>
    </lineage>
</organism>
<evidence type="ECO:0000256" key="9">
    <source>
        <dbReference type="ARBA" id="ARBA00023152"/>
    </source>
</evidence>
<dbReference type="Gene3D" id="2.60.40.10">
    <property type="entry name" value="Immunoglobulins"/>
    <property type="match status" value="1"/>
</dbReference>
<evidence type="ECO:0000256" key="5">
    <source>
        <dbReference type="ARBA" id="ARBA00022679"/>
    </source>
</evidence>
<dbReference type="SUPFAM" id="SSF53067">
    <property type="entry name" value="Actin-like ATPase domain"/>
    <property type="match status" value="2"/>
</dbReference>
<dbReference type="GO" id="GO:0005739">
    <property type="term" value="C:mitochondrion"/>
    <property type="evidence" value="ECO:0007669"/>
    <property type="project" value="TreeGrafter"/>
</dbReference>
<keyword evidence="15" id="KW-0732">Signal</keyword>
<keyword evidence="14" id="KW-0472">Membrane</keyword>
<dbReference type="Pfam" id="PF03727">
    <property type="entry name" value="Hexokinase_2"/>
    <property type="match status" value="1"/>
</dbReference>
<evidence type="ECO:0000256" key="12">
    <source>
        <dbReference type="ARBA" id="ARBA00048160"/>
    </source>
</evidence>
<name>A0AAN9GDL9_9CAEN</name>
<dbReference type="GO" id="GO:0008865">
    <property type="term" value="F:fructokinase activity"/>
    <property type="evidence" value="ECO:0007669"/>
    <property type="project" value="TreeGrafter"/>
</dbReference>
<protein>
    <recommendedName>
        <fullName evidence="4">hexokinase</fullName>
        <ecNumber evidence="4">2.7.1.1</ecNumber>
    </recommendedName>
</protein>
<keyword evidence="18" id="KW-1185">Reference proteome</keyword>
<dbReference type="InterPro" id="IPR036179">
    <property type="entry name" value="Ig-like_dom_sf"/>
</dbReference>
<keyword evidence="5" id="KW-0808">Transferase</keyword>
<keyword evidence="7" id="KW-0418">Kinase</keyword>
<comment type="caution">
    <text evidence="17">The sequence shown here is derived from an EMBL/GenBank/DDBJ whole genome shotgun (WGS) entry which is preliminary data.</text>
</comment>
<dbReference type="InterPro" id="IPR007110">
    <property type="entry name" value="Ig-like_dom"/>
</dbReference>
<comment type="catalytic activity">
    <reaction evidence="12">
        <text>D-glucose + ATP = D-glucose 6-phosphate + ADP + H(+)</text>
        <dbReference type="Rhea" id="RHEA:17825"/>
        <dbReference type="ChEBI" id="CHEBI:4167"/>
        <dbReference type="ChEBI" id="CHEBI:15378"/>
        <dbReference type="ChEBI" id="CHEBI:30616"/>
        <dbReference type="ChEBI" id="CHEBI:61548"/>
        <dbReference type="ChEBI" id="CHEBI:456216"/>
        <dbReference type="EC" id="2.7.1.1"/>
    </reaction>
    <physiologicalReaction direction="left-to-right" evidence="12">
        <dbReference type="Rhea" id="RHEA:17826"/>
    </physiologicalReaction>
</comment>
<dbReference type="GO" id="GO:0006006">
    <property type="term" value="P:glucose metabolic process"/>
    <property type="evidence" value="ECO:0007669"/>
    <property type="project" value="TreeGrafter"/>
</dbReference>
<dbReference type="Pfam" id="PF00349">
    <property type="entry name" value="Hexokinase_1"/>
    <property type="match status" value="1"/>
</dbReference>
<dbReference type="Gene3D" id="3.30.420.40">
    <property type="match status" value="1"/>
</dbReference>
<keyword evidence="14" id="KW-1133">Transmembrane helix</keyword>
<sequence length="735" mass="81424">MLAAGRVFVVLLLGSTGPWAATSEMNITCEAGSFTAGESASVTCNFHTDMSADRRGIMIEHLQNNADVTDTLVCHWKNEEQEHHCTTAKGSTNDIVINNVFRHEIPNVSRENAGTYTCFVVPEKGSKSQSCKMTVEDGPADVTEATTTANGTVSFSGDNSFHVTLFVCISIASVVILLVATVLVVMVFKRKRPNVKNSRRVLDTAVLDEFFPRQRLLDQADVHFLPQVVSEDHVPASLNPSSAEKIEELLEVFRLSRRDITRLMEIFGQEMVAGDTQRNKDIPYVYKASLTREPYGAFVIIDLSCSILKIHLVRLQDRSTGARSQHYTIPPEIKLGTGIQLFDAVAGCVQTFAKEHKLCGKKFSAVFVFSFPCATDRQLTTAVLSKWTKQFRCDGVKGNDVGKLLQTALEKRQICRHLKVTHVVRDDIATLIWVAHKDPLCKTALTVTDGFYACYEQGHQSTGWQDSSDGSHAHRTVKKADLGAVGAQESLDDFQTDFDKDLDKYSIDPGNRIMEKMVSIMYQGEVVRLILVTLAKQGLLFQSTLNQSSSIFTRGGLKSDHVSLLESDTSYYFTKHVLTELQVKHYTNEDCRIVQQVTRIVSERSAKMAATGLATLINFLDQPAVTVAIDGQLNNYHPYFQRVMETQTSKLVKPGLKFKIVSSHDGSEMGAALIAAAFLNTARRIVTNKDSDKQGQKETKKTQNTPPSRPLQPPLRRPSLITTSTTSINSDKGNS</sequence>
<comment type="catalytic activity">
    <reaction evidence="11">
        <text>D-fructose + ATP = D-fructose 6-phosphate + ADP + H(+)</text>
        <dbReference type="Rhea" id="RHEA:16125"/>
        <dbReference type="ChEBI" id="CHEBI:15378"/>
        <dbReference type="ChEBI" id="CHEBI:30616"/>
        <dbReference type="ChEBI" id="CHEBI:37721"/>
        <dbReference type="ChEBI" id="CHEBI:61527"/>
        <dbReference type="ChEBI" id="CHEBI:456216"/>
        <dbReference type="EC" id="2.7.1.1"/>
    </reaction>
    <physiologicalReaction direction="left-to-right" evidence="11">
        <dbReference type="Rhea" id="RHEA:16126"/>
    </physiologicalReaction>
</comment>
<gene>
    <name evidence="17" type="ORF">V1264_016567</name>
</gene>
<evidence type="ECO:0000256" key="8">
    <source>
        <dbReference type="ARBA" id="ARBA00022840"/>
    </source>
</evidence>
<dbReference type="Proteomes" id="UP001374579">
    <property type="component" value="Unassembled WGS sequence"/>
</dbReference>
<evidence type="ECO:0000256" key="1">
    <source>
        <dbReference type="ARBA" id="ARBA00004888"/>
    </source>
</evidence>
<comment type="similarity">
    <text evidence="3">Belongs to the hexokinase family.</text>
</comment>
<keyword evidence="6" id="KW-0547">Nucleotide-binding</keyword>
<dbReference type="GO" id="GO:0004340">
    <property type="term" value="F:glucokinase activity"/>
    <property type="evidence" value="ECO:0007669"/>
    <property type="project" value="TreeGrafter"/>
</dbReference>
<feature type="transmembrane region" description="Helical" evidence="14">
    <location>
        <begin position="163"/>
        <end position="188"/>
    </location>
</feature>
<dbReference type="InterPro" id="IPR001312">
    <property type="entry name" value="Hexokinase"/>
</dbReference>
<dbReference type="InterPro" id="IPR022673">
    <property type="entry name" value="Hexokinase_C"/>
</dbReference>
<feature type="compositionally biased region" description="Pro residues" evidence="13">
    <location>
        <begin position="707"/>
        <end position="716"/>
    </location>
</feature>
<evidence type="ECO:0000256" key="4">
    <source>
        <dbReference type="ARBA" id="ARBA00012324"/>
    </source>
</evidence>
<comment type="catalytic activity">
    <reaction evidence="10">
        <text>a D-hexose + ATP = a D-hexose 6-phosphate + ADP + H(+)</text>
        <dbReference type="Rhea" id="RHEA:22740"/>
        <dbReference type="ChEBI" id="CHEBI:4194"/>
        <dbReference type="ChEBI" id="CHEBI:15378"/>
        <dbReference type="ChEBI" id="CHEBI:30616"/>
        <dbReference type="ChEBI" id="CHEBI:229467"/>
        <dbReference type="ChEBI" id="CHEBI:456216"/>
        <dbReference type="EC" id="2.7.1.1"/>
    </reaction>
    <physiologicalReaction direction="left-to-right" evidence="10">
        <dbReference type="Rhea" id="RHEA:22741"/>
    </physiologicalReaction>
</comment>
<dbReference type="InterPro" id="IPR003599">
    <property type="entry name" value="Ig_sub"/>
</dbReference>
<feature type="signal peptide" evidence="15">
    <location>
        <begin position="1"/>
        <end position="23"/>
    </location>
</feature>
<dbReference type="AlphaFoldDB" id="A0AAN9GDL9"/>
<evidence type="ECO:0000256" key="11">
    <source>
        <dbReference type="ARBA" id="ARBA00047905"/>
    </source>
</evidence>
<dbReference type="GO" id="GO:0006096">
    <property type="term" value="P:glycolytic process"/>
    <property type="evidence" value="ECO:0007669"/>
    <property type="project" value="UniProtKB-KW"/>
</dbReference>
<dbReference type="GO" id="GO:0005524">
    <property type="term" value="F:ATP binding"/>
    <property type="evidence" value="ECO:0007669"/>
    <property type="project" value="UniProtKB-KW"/>
</dbReference>
<dbReference type="InterPro" id="IPR043129">
    <property type="entry name" value="ATPase_NBD"/>
</dbReference>
<keyword evidence="9" id="KW-0324">Glycolysis</keyword>
<feature type="compositionally biased region" description="Basic and acidic residues" evidence="13">
    <location>
        <begin position="687"/>
        <end position="701"/>
    </location>
</feature>
<dbReference type="GO" id="GO:0005829">
    <property type="term" value="C:cytosol"/>
    <property type="evidence" value="ECO:0007669"/>
    <property type="project" value="TreeGrafter"/>
</dbReference>
<evidence type="ECO:0000256" key="15">
    <source>
        <dbReference type="SAM" id="SignalP"/>
    </source>
</evidence>
<evidence type="ECO:0000259" key="16">
    <source>
        <dbReference type="PROSITE" id="PS50835"/>
    </source>
</evidence>
<comment type="pathway">
    <text evidence="1">Carbohydrate degradation; glycolysis; D-glyceraldehyde 3-phosphate and glycerone phosphate from D-glucose: step 1/4.</text>
</comment>
<keyword evidence="8" id="KW-0067">ATP-binding</keyword>
<dbReference type="GO" id="GO:0005536">
    <property type="term" value="F:D-glucose binding"/>
    <property type="evidence" value="ECO:0007669"/>
    <property type="project" value="InterPro"/>
</dbReference>
<evidence type="ECO:0000256" key="10">
    <source>
        <dbReference type="ARBA" id="ARBA00044613"/>
    </source>
</evidence>
<feature type="region of interest" description="Disordered" evidence="13">
    <location>
        <begin position="687"/>
        <end position="735"/>
    </location>
</feature>
<dbReference type="PRINTS" id="PR00475">
    <property type="entry name" value="HEXOKINASE"/>
</dbReference>
<dbReference type="GO" id="GO:0001678">
    <property type="term" value="P:intracellular glucose homeostasis"/>
    <property type="evidence" value="ECO:0007669"/>
    <property type="project" value="InterPro"/>
</dbReference>
<comment type="pathway">
    <text evidence="2">Carbohydrate metabolism; hexose metabolism.</text>
</comment>
<dbReference type="InterPro" id="IPR013783">
    <property type="entry name" value="Ig-like_fold"/>
</dbReference>
<dbReference type="PANTHER" id="PTHR19443">
    <property type="entry name" value="HEXOKINASE"/>
    <property type="match status" value="1"/>
</dbReference>
<dbReference type="SUPFAM" id="SSF48726">
    <property type="entry name" value="Immunoglobulin"/>
    <property type="match status" value="1"/>
</dbReference>
<dbReference type="PROSITE" id="PS51748">
    <property type="entry name" value="HEXOKINASE_2"/>
    <property type="match status" value="1"/>
</dbReference>
<evidence type="ECO:0000256" key="13">
    <source>
        <dbReference type="SAM" id="MobiDB-lite"/>
    </source>
</evidence>
<reference evidence="17 18" key="1">
    <citation type="submission" date="2024-02" db="EMBL/GenBank/DDBJ databases">
        <title>Chromosome-scale genome assembly of the rough periwinkle Littorina saxatilis.</title>
        <authorList>
            <person name="De Jode A."/>
            <person name="Faria R."/>
            <person name="Formenti G."/>
            <person name="Sims Y."/>
            <person name="Smith T.P."/>
            <person name="Tracey A."/>
            <person name="Wood J.M.D."/>
            <person name="Zagrodzka Z.B."/>
            <person name="Johannesson K."/>
            <person name="Butlin R.K."/>
            <person name="Leder E.H."/>
        </authorList>
    </citation>
    <scope>NUCLEOTIDE SEQUENCE [LARGE SCALE GENOMIC DNA]</scope>
    <source>
        <strain evidence="17">Snail1</strain>
        <tissue evidence="17">Muscle</tissue>
    </source>
</reference>
<evidence type="ECO:0000313" key="17">
    <source>
        <dbReference type="EMBL" id="KAK7105153.1"/>
    </source>
</evidence>
<evidence type="ECO:0000313" key="18">
    <source>
        <dbReference type="Proteomes" id="UP001374579"/>
    </source>
</evidence>
<evidence type="ECO:0000256" key="2">
    <source>
        <dbReference type="ARBA" id="ARBA00005028"/>
    </source>
</evidence>
<dbReference type="SMART" id="SM00409">
    <property type="entry name" value="IG"/>
    <property type="match status" value="1"/>
</dbReference>
<dbReference type="EC" id="2.7.1.1" evidence="4"/>
<evidence type="ECO:0000256" key="14">
    <source>
        <dbReference type="SAM" id="Phobius"/>
    </source>
</evidence>
<evidence type="ECO:0000256" key="6">
    <source>
        <dbReference type="ARBA" id="ARBA00022741"/>
    </source>
</evidence>
<feature type="domain" description="Ig-like" evidence="16">
    <location>
        <begin position="18"/>
        <end position="134"/>
    </location>
</feature>
<proteinExistence type="inferred from homology"/>
<dbReference type="InterPro" id="IPR022672">
    <property type="entry name" value="Hexokinase_N"/>
</dbReference>
<dbReference type="Gene3D" id="3.40.367.20">
    <property type="match status" value="1"/>
</dbReference>
<evidence type="ECO:0000256" key="7">
    <source>
        <dbReference type="ARBA" id="ARBA00022777"/>
    </source>
</evidence>